<reference evidence="2 3" key="1">
    <citation type="journal article" date="2015" name="Sci. Rep.">
        <title>The power of single molecule real-time sequencing technology in the de novo assembly of a eukaryotic genome.</title>
        <authorList>
            <person name="Sakai H."/>
            <person name="Naito K."/>
            <person name="Ogiso-Tanaka E."/>
            <person name="Takahashi Y."/>
            <person name="Iseki K."/>
            <person name="Muto C."/>
            <person name="Satou K."/>
            <person name="Teruya K."/>
            <person name="Shiroma A."/>
            <person name="Shimoji M."/>
            <person name="Hirano T."/>
            <person name="Itoh T."/>
            <person name="Kaga A."/>
            <person name="Tomooka N."/>
        </authorList>
    </citation>
    <scope>NUCLEOTIDE SEQUENCE [LARGE SCALE GENOMIC DNA]</scope>
    <source>
        <strain evidence="3">cv. Shumari</strain>
    </source>
</reference>
<dbReference type="AlphaFoldDB" id="A0A0S3RTM8"/>
<evidence type="ECO:0008006" key="4">
    <source>
        <dbReference type="Google" id="ProtNLM"/>
    </source>
</evidence>
<organism evidence="2 3">
    <name type="scientific">Vigna angularis var. angularis</name>
    <dbReference type="NCBI Taxonomy" id="157739"/>
    <lineage>
        <taxon>Eukaryota</taxon>
        <taxon>Viridiplantae</taxon>
        <taxon>Streptophyta</taxon>
        <taxon>Embryophyta</taxon>
        <taxon>Tracheophyta</taxon>
        <taxon>Spermatophyta</taxon>
        <taxon>Magnoliopsida</taxon>
        <taxon>eudicotyledons</taxon>
        <taxon>Gunneridae</taxon>
        <taxon>Pentapetalae</taxon>
        <taxon>rosids</taxon>
        <taxon>fabids</taxon>
        <taxon>Fabales</taxon>
        <taxon>Fabaceae</taxon>
        <taxon>Papilionoideae</taxon>
        <taxon>50 kb inversion clade</taxon>
        <taxon>NPAAA clade</taxon>
        <taxon>indigoferoid/millettioid clade</taxon>
        <taxon>Phaseoleae</taxon>
        <taxon>Vigna</taxon>
    </lineage>
</organism>
<sequence>MTHERNKFDEIQAYITTCFAMGKDIYFLPSILGSLVAHMMLFGRSTTTAKKLAWVNLKCNRQIRSYECGYYIMYWMMTIIRSHYTSGWETRFNMTTPILEKSLKLVRKALAKYLIQLYNSM</sequence>
<dbReference type="Proteomes" id="UP000291084">
    <property type="component" value="Chromosome 4"/>
</dbReference>
<dbReference type="EMBL" id="AP015037">
    <property type="protein sequence ID" value="BAT83929.1"/>
    <property type="molecule type" value="Genomic_DNA"/>
</dbReference>
<dbReference type="InterPro" id="IPR038765">
    <property type="entry name" value="Papain-like_cys_pep_sf"/>
</dbReference>
<keyword evidence="3" id="KW-1185">Reference proteome</keyword>
<feature type="transmembrane region" description="Helical" evidence="1">
    <location>
        <begin position="25"/>
        <end position="42"/>
    </location>
</feature>
<evidence type="ECO:0000256" key="1">
    <source>
        <dbReference type="SAM" id="Phobius"/>
    </source>
</evidence>
<gene>
    <name evidence="2" type="primary">Vigan.04G117200</name>
    <name evidence="2" type="ORF">VIGAN_04117200</name>
</gene>
<dbReference type="SUPFAM" id="SSF54001">
    <property type="entry name" value="Cysteine proteinases"/>
    <property type="match status" value="1"/>
</dbReference>
<keyword evidence="1" id="KW-0472">Membrane</keyword>
<keyword evidence="1" id="KW-0812">Transmembrane</keyword>
<evidence type="ECO:0000313" key="2">
    <source>
        <dbReference type="EMBL" id="BAT83929.1"/>
    </source>
</evidence>
<name>A0A0S3RTM8_PHAAN</name>
<protein>
    <recommendedName>
        <fullName evidence="4">Ubiquitin-like protease family profile domain-containing protein</fullName>
    </recommendedName>
</protein>
<proteinExistence type="predicted"/>
<accession>A0A0S3RTM8</accession>
<keyword evidence="1" id="KW-1133">Transmembrane helix</keyword>
<evidence type="ECO:0000313" key="3">
    <source>
        <dbReference type="Proteomes" id="UP000291084"/>
    </source>
</evidence>